<evidence type="ECO:0000313" key="2">
    <source>
        <dbReference type="Proteomes" id="UP000886998"/>
    </source>
</evidence>
<accession>A0A8X6YLT6</accession>
<dbReference type="Proteomes" id="UP000886998">
    <property type="component" value="Unassembled WGS sequence"/>
</dbReference>
<dbReference type="AlphaFoldDB" id="A0A8X6YLT6"/>
<protein>
    <submittedName>
        <fullName evidence="1">Uncharacterized protein</fullName>
    </submittedName>
</protein>
<name>A0A8X6YLT6_9ARAC</name>
<organism evidence="1 2">
    <name type="scientific">Trichonephila inaurata madagascariensis</name>
    <dbReference type="NCBI Taxonomy" id="2747483"/>
    <lineage>
        <taxon>Eukaryota</taxon>
        <taxon>Metazoa</taxon>
        <taxon>Ecdysozoa</taxon>
        <taxon>Arthropoda</taxon>
        <taxon>Chelicerata</taxon>
        <taxon>Arachnida</taxon>
        <taxon>Araneae</taxon>
        <taxon>Araneomorphae</taxon>
        <taxon>Entelegynae</taxon>
        <taxon>Araneoidea</taxon>
        <taxon>Nephilidae</taxon>
        <taxon>Trichonephila</taxon>
        <taxon>Trichonephila inaurata</taxon>
    </lineage>
</organism>
<keyword evidence="2" id="KW-1185">Reference proteome</keyword>
<proteinExistence type="predicted"/>
<sequence>MIRKEQEQGKEALNAEDCIGKQICQMAHRDPFFTAYDVLRLLLSVEGNKTIYTQPNMCCTLNINNLNLTDILSWPGASPSPSHCEHVKVLIRSAVHWVAQDHRSLLQRI</sequence>
<gene>
    <name evidence="1" type="ORF">TNIN_484541</name>
</gene>
<comment type="caution">
    <text evidence="1">The sequence shown here is derived from an EMBL/GenBank/DDBJ whole genome shotgun (WGS) entry which is preliminary data.</text>
</comment>
<reference evidence="1" key="1">
    <citation type="submission" date="2020-08" db="EMBL/GenBank/DDBJ databases">
        <title>Multicomponent nature underlies the extraordinary mechanical properties of spider dragline silk.</title>
        <authorList>
            <person name="Kono N."/>
            <person name="Nakamura H."/>
            <person name="Mori M."/>
            <person name="Yoshida Y."/>
            <person name="Ohtoshi R."/>
            <person name="Malay A.D."/>
            <person name="Moran D.A.P."/>
            <person name="Tomita M."/>
            <person name="Numata K."/>
            <person name="Arakawa K."/>
        </authorList>
    </citation>
    <scope>NUCLEOTIDE SEQUENCE</scope>
</reference>
<evidence type="ECO:0000313" key="1">
    <source>
        <dbReference type="EMBL" id="GFY73138.1"/>
    </source>
</evidence>
<dbReference type="EMBL" id="BMAV01019867">
    <property type="protein sequence ID" value="GFY73138.1"/>
    <property type="molecule type" value="Genomic_DNA"/>
</dbReference>